<evidence type="ECO:0000313" key="3">
    <source>
        <dbReference type="EMBL" id="GAA1397651.1"/>
    </source>
</evidence>
<sequence>MPAHADLLVLERLLPADGSPSLATAWDLHMMCNVGGRERRADHYAALLAAAGLDLLGHAPLPLDAALLHARASATPRDRAGQQGGGDAPNAG</sequence>
<dbReference type="Pfam" id="PF00891">
    <property type="entry name" value="Methyltransf_2"/>
    <property type="match status" value="1"/>
</dbReference>
<dbReference type="InterPro" id="IPR001077">
    <property type="entry name" value="COMT_C"/>
</dbReference>
<proteinExistence type="predicted"/>
<dbReference type="Gene3D" id="3.40.50.150">
    <property type="entry name" value="Vaccinia Virus protein VP39"/>
    <property type="match status" value="1"/>
</dbReference>
<accession>A0ABP4ISF4</accession>
<name>A0ABP4ISF4_9ACTN</name>
<feature type="region of interest" description="Disordered" evidence="1">
    <location>
        <begin position="73"/>
        <end position="92"/>
    </location>
</feature>
<evidence type="ECO:0000256" key="1">
    <source>
        <dbReference type="SAM" id="MobiDB-lite"/>
    </source>
</evidence>
<organism evidence="3 4">
    <name type="scientific">Kitasatospora putterlickiae</name>
    <dbReference type="NCBI Taxonomy" id="221725"/>
    <lineage>
        <taxon>Bacteria</taxon>
        <taxon>Bacillati</taxon>
        <taxon>Actinomycetota</taxon>
        <taxon>Actinomycetes</taxon>
        <taxon>Kitasatosporales</taxon>
        <taxon>Streptomycetaceae</taxon>
        <taxon>Kitasatospora</taxon>
    </lineage>
</organism>
<protein>
    <recommendedName>
        <fullName evidence="2">O-methyltransferase C-terminal domain-containing protein</fullName>
    </recommendedName>
</protein>
<feature type="compositionally biased region" description="Gly residues" evidence="1">
    <location>
        <begin position="82"/>
        <end position="92"/>
    </location>
</feature>
<comment type="caution">
    <text evidence="3">The sequence shown here is derived from an EMBL/GenBank/DDBJ whole genome shotgun (WGS) entry which is preliminary data.</text>
</comment>
<dbReference type="InterPro" id="IPR029063">
    <property type="entry name" value="SAM-dependent_MTases_sf"/>
</dbReference>
<evidence type="ECO:0000259" key="2">
    <source>
        <dbReference type="Pfam" id="PF00891"/>
    </source>
</evidence>
<reference evidence="4" key="1">
    <citation type="journal article" date="2019" name="Int. J. Syst. Evol. Microbiol.">
        <title>The Global Catalogue of Microorganisms (GCM) 10K type strain sequencing project: providing services to taxonomists for standard genome sequencing and annotation.</title>
        <authorList>
            <consortium name="The Broad Institute Genomics Platform"/>
            <consortium name="The Broad Institute Genome Sequencing Center for Infectious Disease"/>
            <person name="Wu L."/>
            <person name="Ma J."/>
        </authorList>
    </citation>
    <scope>NUCLEOTIDE SEQUENCE [LARGE SCALE GENOMIC DNA]</scope>
    <source>
        <strain evidence="4">JCM 12393</strain>
    </source>
</reference>
<gene>
    <name evidence="3" type="ORF">GCM10009639_35290</name>
</gene>
<feature type="domain" description="O-methyltransferase C-terminal" evidence="2">
    <location>
        <begin position="2"/>
        <end position="53"/>
    </location>
</feature>
<evidence type="ECO:0000313" key="4">
    <source>
        <dbReference type="Proteomes" id="UP001499863"/>
    </source>
</evidence>
<dbReference type="Proteomes" id="UP001499863">
    <property type="component" value="Unassembled WGS sequence"/>
</dbReference>
<keyword evidence="4" id="KW-1185">Reference proteome</keyword>
<dbReference type="EMBL" id="BAAAKJ010000193">
    <property type="protein sequence ID" value="GAA1397651.1"/>
    <property type="molecule type" value="Genomic_DNA"/>
</dbReference>
<dbReference type="Gene3D" id="1.10.287.1350">
    <property type="match status" value="1"/>
</dbReference>